<reference evidence="2 3" key="1">
    <citation type="submission" date="2019-07" db="EMBL/GenBank/DDBJ databases">
        <title>Genomics analysis of Aphanomyces spp. identifies a new class of oomycete effector associated with host adaptation.</title>
        <authorList>
            <person name="Gaulin E."/>
        </authorList>
    </citation>
    <scope>NUCLEOTIDE SEQUENCE [LARGE SCALE GENOMIC DNA]</scope>
    <source>
        <strain evidence="2 3">ATCC 201684</strain>
    </source>
</reference>
<feature type="transmembrane region" description="Helical" evidence="1">
    <location>
        <begin position="187"/>
        <end position="210"/>
    </location>
</feature>
<keyword evidence="1" id="KW-0472">Membrane</keyword>
<dbReference type="VEuPathDB" id="FungiDB:AeMF1_007805"/>
<dbReference type="AlphaFoldDB" id="A0A6G0WDW8"/>
<gene>
    <name evidence="2" type="ORF">Ae201684_016018</name>
</gene>
<accession>A0A6G0WDW8</accession>
<feature type="transmembrane region" description="Helical" evidence="1">
    <location>
        <begin position="230"/>
        <end position="253"/>
    </location>
</feature>
<organism evidence="2 3">
    <name type="scientific">Aphanomyces euteiches</name>
    <dbReference type="NCBI Taxonomy" id="100861"/>
    <lineage>
        <taxon>Eukaryota</taxon>
        <taxon>Sar</taxon>
        <taxon>Stramenopiles</taxon>
        <taxon>Oomycota</taxon>
        <taxon>Saprolegniomycetes</taxon>
        <taxon>Saprolegniales</taxon>
        <taxon>Verrucalvaceae</taxon>
        <taxon>Aphanomyces</taxon>
    </lineage>
</organism>
<protein>
    <submittedName>
        <fullName evidence="2">Uncharacterized protein</fullName>
    </submittedName>
</protein>
<evidence type="ECO:0000256" key="1">
    <source>
        <dbReference type="SAM" id="Phobius"/>
    </source>
</evidence>
<evidence type="ECO:0000313" key="2">
    <source>
        <dbReference type="EMBL" id="KAF0725542.1"/>
    </source>
</evidence>
<dbReference type="EMBL" id="VJMJ01000239">
    <property type="protein sequence ID" value="KAF0725542.1"/>
    <property type="molecule type" value="Genomic_DNA"/>
</dbReference>
<sequence length="382" mass="44053">MTLAYEIPQDQAIDNMVRMPASLFFSYEQRAYIADFLASNATSRNQMQPWQICQHNLVLSLEIGESCIWLEEIGSNRYVFWVAVALIAYPATRWIKVTCIFRCFLTLYVIFVLWTRYYYRHYVVLLSNLRQFGLSQKYVRYRVVVGAPVYAVLSDPIVSLAFMIDLGSTLSYFALAHLQVTQYRDFWVYASGCVYMSRTVWYAFLVMRVASIVVKKIQWESNFGPVDPGLLAVCAMLYSGPIVSLVGSTHLQIFVHELLSLPLPYEHRDQAIECFPAASMFIFAMAFLPLVFSRFSLDFLVLVANRVYPAKLSNLFVSDYKYNDVKAYILLMLTMEKHAKYETGGSLHELFRKNPLLNTEKYRSLAVVLRIALSCVTLLMVY</sequence>
<keyword evidence="1" id="KW-0812">Transmembrane</keyword>
<feature type="transmembrane region" description="Helical" evidence="1">
    <location>
        <begin position="157"/>
        <end position="175"/>
    </location>
</feature>
<keyword evidence="3" id="KW-1185">Reference proteome</keyword>
<keyword evidence="1" id="KW-1133">Transmembrane helix</keyword>
<feature type="transmembrane region" description="Helical" evidence="1">
    <location>
        <begin position="274"/>
        <end position="292"/>
    </location>
</feature>
<dbReference type="Proteomes" id="UP000481153">
    <property type="component" value="Unassembled WGS sequence"/>
</dbReference>
<name>A0A6G0WDW8_9STRA</name>
<comment type="caution">
    <text evidence="2">The sequence shown here is derived from an EMBL/GenBank/DDBJ whole genome shotgun (WGS) entry which is preliminary data.</text>
</comment>
<proteinExistence type="predicted"/>
<feature type="transmembrane region" description="Helical" evidence="1">
    <location>
        <begin position="100"/>
        <end position="119"/>
    </location>
</feature>
<evidence type="ECO:0000313" key="3">
    <source>
        <dbReference type="Proteomes" id="UP000481153"/>
    </source>
</evidence>